<dbReference type="GO" id="GO:0003700">
    <property type="term" value="F:DNA-binding transcription factor activity"/>
    <property type="evidence" value="ECO:0007669"/>
    <property type="project" value="InterPro"/>
</dbReference>
<sequence>MSDHDDFTTVRLDGTQMRALAHPLRARLLGALRLDGPATATTLARALDTNTGATSYHLRRLADVGLVVEEDRPDAGGRERWWRAAHDFSDFSARDFEGDPDAAAAHDWFQRWAARKAFDGFEAWLDAAPADTADWRDAAGPGDLKLHIGPDRLRALTDEVWALLERYEREAPADEPDAREVIVATLVYPRVDSARREPGPPA</sequence>
<organism evidence="2 3">
    <name type="scientific">Agromyces seonyuensis</name>
    <dbReference type="NCBI Taxonomy" id="2662446"/>
    <lineage>
        <taxon>Bacteria</taxon>
        <taxon>Bacillati</taxon>
        <taxon>Actinomycetota</taxon>
        <taxon>Actinomycetes</taxon>
        <taxon>Micrococcales</taxon>
        <taxon>Microbacteriaceae</taxon>
        <taxon>Agromyces</taxon>
    </lineage>
</organism>
<dbReference type="EMBL" id="WSTA01000063">
    <property type="protein sequence ID" value="MWB99503.1"/>
    <property type="molecule type" value="Genomic_DNA"/>
</dbReference>
<feature type="domain" description="HTH arsR-type" evidence="1">
    <location>
        <begin position="15"/>
        <end position="93"/>
    </location>
</feature>
<comment type="caution">
    <text evidence="2">The sequence shown here is derived from an EMBL/GenBank/DDBJ whole genome shotgun (WGS) entry which is preliminary data.</text>
</comment>
<dbReference type="InterPro" id="IPR011991">
    <property type="entry name" value="ArsR-like_HTH"/>
</dbReference>
<dbReference type="InterPro" id="IPR036390">
    <property type="entry name" value="WH_DNA-bd_sf"/>
</dbReference>
<proteinExistence type="predicted"/>
<evidence type="ECO:0000259" key="1">
    <source>
        <dbReference type="SMART" id="SM00418"/>
    </source>
</evidence>
<keyword evidence="3" id="KW-1185">Reference proteome</keyword>
<evidence type="ECO:0000313" key="3">
    <source>
        <dbReference type="Proteomes" id="UP000438182"/>
    </source>
</evidence>
<name>A0A6I4NYU2_9MICO</name>
<dbReference type="SUPFAM" id="SSF46785">
    <property type="entry name" value="Winged helix' DNA-binding domain"/>
    <property type="match status" value="1"/>
</dbReference>
<dbReference type="AlphaFoldDB" id="A0A6I4NYU2"/>
<dbReference type="CDD" id="cd00090">
    <property type="entry name" value="HTH_ARSR"/>
    <property type="match status" value="1"/>
</dbReference>
<dbReference type="Gene3D" id="1.10.10.10">
    <property type="entry name" value="Winged helix-like DNA-binding domain superfamily/Winged helix DNA-binding domain"/>
    <property type="match status" value="1"/>
</dbReference>
<accession>A0A6I4NYU2</accession>
<protein>
    <submittedName>
        <fullName evidence="2">Helix-turn-helix domain-containing protein</fullName>
    </submittedName>
</protein>
<gene>
    <name evidence="2" type="ORF">GB864_13215</name>
</gene>
<dbReference type="SMART" id="SM00418">
    <property type="entry name" value="HTH_ARSR"/>
    <property type="match status" value="1"/>
</dbReference>
<reference evidence="2 3" key="1">
    <citation type="submission" date="2019-12" db="EMBL/GenBank/DDBJ databases">
        <authorList>
            <person name="Kim Y.S."/>
        </authorList>
    </citation>
    <scope>NUCLEOTIDE SEQUENCE [LARGE SCALE GENOMIC DNA]</scope>
    <source>
        <strain evidence="2 3">MMS17-SY077</strain>
    </source>
</reference>
<dbReference type="RefSeq" id="WP_160425792.1">
    <property type="nucleotide sequence ID" value="NZ_WSTA01000063.1"/>
</dbReference>
<dbReference type="InterPro" id="IPR036388">
    <property type="entry name" value="WH-like_DNA-bd_sf"/>
</dbReference>
<evidence type="ECO:0000313" key="2">
    <source>
        <dbReference type="EMBL" id="MWB99503.1"/>
    </source>
</evidence>
<dbReference type="Proteomes" id="UP000438182">
    <property type="component" value="Unassembled WGS sequence"/>
</dbReference>
<dbReference type="InterPro" id="IPR001845">
    <property type="entry name" value="HTH_ArsR_DNA-bd_dom"/>
</dbReference>
<dbReference type="Pfam" id="PF12840">
    <property type="entry name" value="HTH_20"/>
    <property type="match status" value="1"/>
</dbReference>